<keyword evidence="2" id="KW-1185">Reference proteome</keyword>
<reference evidence="1 2" key="1">
    <citation type="submission" date="2011-09" db="EMBL/GenBank/DDBJ databases">
        <authorList>
            <consortium name="US DOE Joint Genome Institute (JGI-PGF)"/>
            <person name="Lucas S."/>
            <person name="Han J."/>
            <person name="Lapidus A."/>
            <person name="Cheng J.-F."/>
            <person name="Goodwin L."/>
            <person name="Pitluck S."/>
            <person name="Peters L."/>
            <person name="Land M.L."/>
            <person name="Hauser L."/>
            <person name="Orellana R."/>
            <person name="Lovley D."/>
            <person name="Woyke T.J."/>
        </authorList>
    </citation>
    <scope>NUCLEOTIDE SEQUENCE [LARGE SCALE GENOMIC DNA]</scope>
    <source>
        <strain evidence="1 2">2ac9</strain>
    </source>
</reference>
<dbReference type="Proteomes" id="UP000005778">
    <property type="component" value="Chromosome"/>
</dbReference>
<gene>
    <name evidence="1" type="ORF">DespoDRAFT_00721</name>
</gene>
<organism evidence="1 2">
    <name type="scientific">Desulfobacter postgatei 2ac9</name>
    <dbReference type="NCBI Taxonomy" id="879212"/>
    <lineage>
        <taxon>Bacteria</taxon>
        <taxon>Pseudomonadati</taxon>
        <taxon>Thermodesulfobacteriota</taxon>
        <taxon>Desulfobacteria</taxon>
        <taxon>Desulfobacterales</taxon>
        <taxon>Desulfobacteraceae</taxon>
        <taxon>Desulfobacter</taxon>
    </lineage>
</organism>
<proteinExistence type="predicted"/>
<dbReference type="EMBL" id="CM001488">
    <property type="protein sequence ID" value="EIM62715.1"/>
    <property type="molecule type" value="Genomic_DNA"/>
</dbReference>
<reference evidence="1 2" key="2">
    <citation type="submission" date="2012-02" db="EMBL/GenBank/DDBJ databases">
        <title>Improved High-Quality Draft sequence of Desulfobacter postgatei 2ac9.</title>
        <authorList>
            <consortium name="US DOE Joint Genome Institute"/>
            <person name="Lucas S."/>
            <person name="Han J."/>
            <person name="Lapidus A."/>
            <person name="Cheng J.-F."/>
            <person name="Goodwin L."/>
            <person name="Pitluck S."/>
            <person name="Peters L."/>
            <person name="Ovchinnikova G."/>
            <person name="Held B."/>
            <person name="Detter J.C."/>
            <person name="Han C."/>
            <person name="Tapia R."/>
            <person name="Land M."/>
            <person name="Hauser L."/>
            <person name="Kyrpides N."/>
            <person name="Ivanova N."/>
            <person name="Pagani I."/>
            <person name="Orellana R."/>
            <person name="Lovley D."/>
            <person name="Woyke T."/>
        </authorList>
    </citation>
    <scope>NUCLEOTIDE SEQUENCE [LARGE SCALE GENOMIC DNA]</scope>
    <source>
        <strain evidence="1 2">2ac9</strain>
    </source>
</reference>
<evidence type="ECO:0000313" key="1">
    <source>
        <dbReference type="EMBL" id="EIM62715.1"/>
    </source>
</evidence>
<accession>I5AZQ2</accession>
<name>I5AZQ2_9BACT</name>
<protein>
    <submittedName>
        <fullName evidence="1">Uncharacterized protein</fullName>
    </submittedName>
</protein>
<sequence length="70" mass="8116">MAVEIYPSSFRCDRGQELDFFESTIKEMKQMSKNKRVRLGEDGHTVIFYKGEAIEILCPKLKKCKITGIE</sequence>
<dbReference type="AlphaFoldDB" id="I5AZQ2"/>
<evidence type="ECO:0000313" key="2">
    <source>
        <dbReference type="Proteomes" id="UP000005778"/>
    </source>
</evidence>
<dbReference type="HOGENOM" id="CLU_2751244_0_0_7"/>